<dbReference type="EMBL" id="CADCTV010000813">
    <property type="protein sequence ID" value="CAA9362820.1"/>
    <property type="molecule type" value="Genomic_DNA"/>
</dbReference>
<sequence>MGAPAMGWDGRGTAPRDDEPRYCPGIAGGARRKGGRVWGNCERAPVRGRRIRSDIRSDHAGAHCGTPTTLKRLDQGWWE</sequence>
<name>A0A6J4MP36_9BACT</name>
<feature type="region of interest" description="Disordered" evidence="1">
    <location>
        <begin position="1"/>
        <end position="22"/>
    </location>
</feature>
<accession>A0A6J4MP36</accession>
<evidence type="ECO:0000313" key="2">
    <source>
        <dbReference type="EMBL" id="CAA9362820.1"/>
    </source>
</evidence>
<feature type="region of interest" description="Disordered" evidence="1">
    <location>
        <begin position="58"/>
        <end position="79"/>
    </location>
</feature>
<protein>
    <submittedName>
        <fullName evidence="2">Uncharacterized protein</fullName>
    </submittedName>
</protein>
<gene>
    <name evidence="2" type="ORF">AVDCRST_MAG89-3859</name>
</gene>
<proteinExistence type="predicted"/>
<organism evidence="2">
    <name type="scientific">uncultured Gemmatimonadota bacterium</name>
    <dbReference type="NCBI Taxonomy" id="203437"/>
    <lineage>
        <taxon>Bacteria</taxon>
        <taxon>Pseudomonadati</taxon>
        <taxon>Gemmatimonadota</taxon>
        <taxon>environmental samples</taxon>
    </lineage>
</organism>
<dbReference type="AlphaFoldDB" id="A0A6J4MP36"/>
<evidence type="ECO:0000256" key="1">
    <source>
        <dbReference type="SAM" id="MobiDB-lite"/>
    </source>
</evidence>
<reference evidence="2" key="1">
    <citation type="submission" date="2020-02" db="EMBL/GenBank/DDBJ databases">
        <authorList>
            <person name="Meier V. D."/>
        </authorList>
    </citation>
    <scope>NUCLEOTIDE SEQUENCE</scope>
    <source>
        <strain evidence="2">AVDCRST_MAG89</strain>
    </source>
</reference>